<evidence type="ECO:0000259" key="1">
    <source>
        <dbReference type="Pfam" id="PF14534"/>
    </source>
</evidence>
<dbReference type="RefSeq" id="WP_183341262.1">
    <property type="nucleotide sequence ID" value="NZ_JACHNU010000002.1"/>
</dbReference>
<proteinExistence type="predicted"/>
<dbReference type="AlphaFoldDB" id="A0A840IDS6"/>
<organism evidence="2 3">
    <name type="scientific">Conexibacter arvalis</name>
    <dbReference type="NCBI Taxonomy" id="912552"/>
    <lineage>
        <taxon>Bacteria</taxon>
        <taxon>Bacillati</taxon>
        <taxon>Actinomycetota</taxon>
        <taxon>Thermoleophilia</taxon>
        <taxon>Solirubrobacterales</taxon>
        <taxon>Conexibacteraceae</taxon>
        <taxon>Conexibacter</taxon>
    </lineage>
</organism>
<evidence type="ECO:0000313" key="2">
    <source>
        <dbReference type="EMBL" id="MBB4662224.1"/>
    </source>
</evidence>
<dbReference type="Pfam" id="PF14534">
    <property type="entry name" value="DUF4440"/>
    <property type="match status" value="1"/>
</dbReference>
<evidence type="ECO:0000313" key="3">
    <source>
        <dbReference type="Proteomes" id="UP000585272"/>
    </source>
</evidence>
<protein>
    <submittedName>
        <fullName evidence="2">Ketosteroid isomerase-like protein</fullName>
    </submittedName>
</protein>
<gene>
    <name evidence="2" type="ORF">BDZ31_001810</name>
</gene>
<feature type="domain" description="DUF4440" evidence="1">
    <location>
        <begin position="12"/>
        <end position="120"/>
    </location>
</feature>
<reference evidence="2 3" key="1">
    <citation type="submission" date="2020-08" db="EMBL/GenBank/DDBJ databases">
        <title>Genomic Encyclopedia of Archaeal and Bacterial Type Strains, Phase II (KMG-II): from individual species to whole genera.</title>
        <authorList>
            <person name="Goeker M."/>
        </authorList>
    </citation>
    <scope>NUCLEOTIDE SEQUENCE [LARGE SCALE GENOMIC DNA]</scope>
    <source>
        <strain evidence="2 3">DSM 23288</strain>
    </source>
</reference>
<dbReference type="InterPro" id="IPR027843">
    <property type="entry name" value="DUF4440"/>
</dbReference>
<dbReference type="EMBL" id="JACHNU010000002">
    <property type="protein sequence ID" value="MBB4662224.1"/>
    <property type="molecule type" value="Genomic_DNA"/>
</dbReference>
<comment type="caution">
    <text evidence="2">The sequence shown here is derived from an EMBL/GenBank/DDBJ whole genome shotgun (WGS) entry which is preliminary data.</text>
</comment>
<dbReference type="Proteomes" id="UP000585272">
    <property type="component" value="Unassembled WGS sequence"/>
</dbReference>
<dbReference type="SUPFAM" id="SSF54427">
    <property type="entry name" value="NTF2-like"/>
    <property type="match status" value="1"/>
</dbReference>
<dbReference type="Gene3D" id="3.10.450.50">
    <property type="match status" value="1"/>
</dbReference>
<sequence length="131" mass="14200">MSAATETTTPEAAVRRWWDSMRAGDLAALEQLLLDDYISSGGPVARTLGRDEVLAQAREFVAAATIESHALSDFAVRRHGDVAVCAYAWSESGTHAGRPFALDGLATDVLVRDPREGLWRHQAHHTSMVAT</sequence>
<dbReference type="InterPro" id="IPR032710">
    <property type="entry name" value="NTF2-like_dom_sf"/>
</dbReference>
<accession>A0A840IDS6</accession>
<keyword evidence="3" id="KW-1185">Reference proteome</keyword>
<name>A0A840IDS6_9ACTN</name>
<keyword evidence="2" id="KW-0413">Isomerase</keyword>
<dbReference type="GO" id="GO:0016853">
    <property type="term" value="F:isomerase activity"/>
    <property type="evidence" value="ECO:0007669"/>
    <property type="project" value="UniProtKB-KW"/>
</dbReference>